<keyword evidence="3" id="KW-0378">Hydrolase</keyword>
<feature type="region of interest" description="Disordered" evidence="4">
    <location>
        <begin position="1"/>
        <end position="117"/>
    </location>
</feature>
<dbReference type="GO" id="GO:0005737">
    <property type="term" value="C:cytoplasm"/>
    <property type="evidence" value="ECO:0007669"/>
    <property type="project" value="TreeGrafter"/>
</dbReference>
<dbReference type="EC" id="3.1.4.12" evidence="2"/>
<protein>
    <recommendedName>
        <fullName evidence="2">sphingomyelin phosphodiesterase</fullName>
        <ecNumber evidence="2">3.1.4.12</ecNumber>
    </recommendedName>
</protein>
<feature type="compositionally biased region" description="Acidic residues" evidence="4">
    <location>
        <begin position="81"/>
        <end position="90"/>
    </location>
</feature>
<dbReference type="AlphaFoldDB" id="A0AAD5SKL7"/>
<proteinExistence type="inferred from homology"/>
<dbReference type="CDD" id="cd09078">
    <property type="entry name" value="nSMase"/>
    <property type="match status" value="1"/>
</dbReference>
<dbReference type="SUPFAM" id="SSF56219">
    <property type="entry name" value="DNase I-like"/>
    <property type="match status" value="1"/>
</dbReference>
<evidence type="ECO:0000313" key="7">
    <source>
        <dbReference type="EMBL" id="KAJ3056791.1"/>
    </source>
</evidence>
<dbReference type="GO" id="GO:0005576">
    <property type="term" value="C:extracellular region"/>
    <property type="evidence" value="ECO:0007669"/>
    <property type="project" value="InterPro"/>
</dbReference>
<feature type="transmembrane region" description="Helical" evidence="5">
    <location>
        <begin position="155"/>
        <end position="177"/>
    </location>
</feature>
<comment type="similarity">
    <text evidence="1">Belongs to the neutral sphingomyelinase family.</text>
</comment>
<organism evidence="7 8">
    <name type="scientific">Rhizophlyctis rosea</name>
    <dbReference type="NCBI Taxonomy" id="64517"/>
    <lineage>
        <taxon>Eukaryota</taxon>
        <taxon>Fungi</taxon>
        <taxon>Fungi incertae sedis</taxon>
        <taxon>Chytridiomycota</taxon>
        <taxon>Chytridiomycota incertae sedis</taxon>
        <taxon>Chytridiomycetes</taxon>
        <taxon>Rhizophlyctidales</taxon>
        <taxon>Rhizophlyctidaceae</taxon>
        <taxon>Rhizophlyctis</taxon>
    </lineage>
</organism>
<evidence type="ECO:0000256" key="5">
    <source>
        <dbReference type="SAM" id="Phobius"/>
    </source>
</evidence>
<accession>A0AAD5SKL7</accession>
<evidence type="ECO:0000259" key="6">
    <source>
        <dbReference type="Pfam" id="PF03372"/>
    </source>
</evidence>
<evidence type="ECO:0000256" key="3">
    <source>
        <dbReference type="ARBA" id="ARBA00022801"/>
    </source>
</evidence>
<evidence type="ECO:0000256" key="2">
    <source>
        <dbReference type="ARBA" id="ARBA00012369"/>
    </source>
</evidence>
<keyword evidence="5" id="KW-0812">Transmembrane</keyword>
<evidence type="ECO:0000313" key="8">
    <source>
        <dbReference type="Proteomes" id="UP001212841"/>
    </source>
</evidence>
<reference evidence="7" key="1">
    <citation type="submission" date="2020-05" db="EMBL/GenBank/DDBJ databases">
        <title>Phylogenomic resolution of chytrid fungi.</title>
        <authorList>
            <person name="Stajich J.E."/>
            <person name="Amses K."/>
            <person name="Simmons R."/>
            <person name="Seto K."/>
            <person name="Myers J."/>
            <person name="Bonds A."/>
            <person name="Quandt C.A."/>
            <person name="Barry K."/>
            <person name="Liu P."/>
            <person name="Grigoriev I."/>
            <person name="Longcore J.E."/>
            <person name="James T.Y."/>
        </authorList>
    </citation>
    <scope>NUCLEOTIDE SEQUENCE</scope>
    <source>
        <strain evidence="7">JEL0318</strain>
    </source>
</reference>
<dbReference type="InterPro" id="IPR036691">
    <property type="entry name" value="Endo/exonu/phosph_ase_sf"/>
</dbReference>
<feature type="compositionally biased region" description="Low complexity" evidence="4">
    <location>
        <begin position="9"/>
        <end position="25"/>
    </location>
</feature>
<comment type="caution">
    <text evidence="7">The sequence shown here is derived from an EMBL/GenBank/DDBJ whole genome shotgun (WGS) entry which is preliminary data.</text>
</comment>
<evidence type="ECO:0000256" key="1">
    <source>
        <dbReference type="ARBA" id="ARBA00006335"/>
    </source>
</evidence>
<sequence>MSSSRRRTSSVPLSTSPSQSPNSSPKIDTRRQQRPRTPLTSEPISPGGLGLLEEDAAPLLSRDGNGNDSDVDYDDGHEHDDYDDDEDNDAGDGSHRPLLRRAGSPGTRHGRGRGTRREKSLWIRFRDQILIGLWLLLGALRTGMQKMVSRKAMRVLFWSLVGISAFFFFFTLAATPWNEESYPLPPATPPSTFPASGVRMLVYNFYQRPPPVQSFPATDHKNSRLKDFITPTQSSPSYVSQFDIIAFCEMFGSYSSRRDTLVAAAQKEGFPYAAHGPERNWWKGRFVDSGLLVLSRYPIARVKRLMYEGGTDSDRAAAKGILYTQIILSPTARLHLFTSHLQSSYVPDDQDDGNNLLEKGAAIRTTEFHVFRRFIKQTLHEASNDNSTYTEDAVVLNGDFNVPGARFGWQPKVDGEEYRRMIRILQGQDEEDDEDLPRNLVIDVLKEAKGEQVVTFEPWEALLTSSSLSDVVRKRWEGYDTVGKKAEAVGMSVGYEEAQKPIGKRLDYILEWRLKRDGTLRRDGEVRRRLRLMKEETSVEPFWVSDRPYTRLSGNVWICSVVLEALFSDIELL</sequence>
<evidence type="ECO:0000256" key="4">
    <source>
        <dbReference type="SAM" id="MobiDB-lite"/>
    </source>
</evidence>
<dbReference type="InterPro" id="IPR038772">
    <property type="entry name" value="Sph/SMPD2-like"/>
</dbReference>
<keyword evidence="8" id="KW-1185">Reference proteome</keyword>
<dbReference type="Gene3D" id="3.60.10.10">
    <property type="entry name" value="Endonuclease/exonuclease/phosphatase"/>
    <property type="match status" value="1"/>
</dbReference>
<dbReference type="Proteomes" id="UP001212841">
    <property type="component" value="Unassembled WGS sequence"/>
</dbReference>
<name>A0AAD5SKL7_9FUNG</name>
<keyword evidence="5" id="KW-1133">Transmembrane helix</keyword>
<feature type="domain" description="Endonuclease/exonuclease/phosphatase" evidence="6">
    <location>
        <begin position="220"/>
        <end position="403"/>
    </location>
</feature>
<dbReference type="PANTHER" id="PTHR16320">
    <property type="entry name" value="SPHINGOMYELINASE FAMILY MEMBER"/>
    <property type="match status" value="1"/>
</dbReference>
<dbReference type="InterPro" id="IPR005135">
    <property type="entry name" value="Endo/exonuclease/phosphatase"/>
</dbReference>
<dbReference type="EMBL" id="JADGJD010000020">
    <property type="protein sequence ID" value="KAJ3056791.1"/>
    <property type="molecule type" value="Genomic_DNA"/>
</dbReference>
<dbReference type="Pfam" id="PF03372">
    <property type="entry name" value="Exo_endo_phos"/>
    <property type="match status" value="1"/>
</dbReference>
<gene>
    <name evidence="7" type="ORF">HK097_004055</name>
</gene>
<keyword evidence="5" id="KW-0472">Membrane</keyword>
<dbReference type="GO" id="GO:0004767">
    <property type="term" value="F:sphingomyelin phosphodiesterase activity"/>
    <property type="evidence" value="ECO:0007669"/>
    <property type="project" value="UniProtKB-EC"/>
</dbReference>
<dbReference type="PANTHER" id="PTHR16320:SF1">
    <property type="entry name" value="SPHINGOMYELINASE DDB_G0288017"/>
    <property type="match status" value="1"/>
</dbReference>
<dbReference type="InterPro" id="IPR017766">
    <property type="entry name" value="Sphingomyelinase/PLipase_C"/>
</dbReference>